<dbReference type="Proteomes" id="UP001366060">
    <property type="component" value="Unassembled WGS sequence"/>
</dbReference>
<keyword evidence="3" id="KW-1185">Reference proteome</keyword>
<evidence type="ECO:0000256" key="1">
    <source>
        <dbReference type="SAM" id="Phobius"/>
    </source>
</evidence>
<keyword evidence="1" id="KW-1133">Transmembrane helix</keyword>
<comment type="caution">
    <text evidence="2">The sequence shown here is derived from an EMBL/GenBank/DDBJ whole genome shotgun (WGS) entry which is preliminary data.</text>
</comment>
<gene>
    <name evidence="2" type="ORF">V6255_00295</name>
</gene>
<accession>A0ABU9H7C8</accession>
<feature type="transmembrane region" description="Helical" evidence="1">
    <location>
        <begin position="51"/>
        <end position="73"/>
    </location>
</feature>
<reference evidence="2 3" key="1">
    <citation type="submission" date="2024-02" db="EMBL/GenBank/DDBJ databases">
        <title>Bacteria isolated from the canopy kelp, Nereocystis luetkeana.</title>
        <authorList>
            <person name="Pfister C.A."/>
            <person name="Younker I.T."/>
            <person name="Light S.H."/>
        </authorList>
    </citation>
    <scope>NUCLEOTIDE SEQUENCE [LARGE SCALE GENOMIC DNA]</scope>
    <source>
        <strain evidence="2 3">TI.2.07</strain>
    </source>
</reference>
<dbReference type="Pfam" id="PF14163">
    <property type="entry name" value="SieB"/>
    <property type="match status" value="1"/>
</dbReference>
<protein>
    <submittedName>
        <fullName evidence="2">Superinfection exclusion B family protein</fullName>
    </submittedName>
</protein>
<sequence>MKTFLYRFIDQQSITITIMWMCFSCAVLLVIPSSLFSVSNSDVLPDTYAPYLWVLTLLTGSYLLTRLLSYSFARLSEYYASQRLLIRRNKMIRQLDFEEKALLREFIIQRKTVLSLPLNEPAVSNLLASGVLAPAFETQEIKGSSRIIKLSIAIDAREQLTHRVIGLPVGKLTETEAEVLKTARPKYARNNYIAL</sequence>
<evidence type="ECO:0000313" key="2">
    <source>
        <dbReference type="EMBL" id="MEL0657562.1"/>
    </source>
</evidence>
<dbReference type="RefSeq" id="WP_341626342.1">
    <property type="nucleotide sequence ID" value="NZ_JBAKBA010000001.1"/>
</dbReference>
<name>A0ABU9H7C8_9GAMM</name>
<evidence type="ECO:0000313" key="3">
    <source>
        <dbReference type="Proteomes" id="UP001366060"/>
    </source>
</evidence>
<organism evidence="2 3">
    <name type="scientific">Psychromonas arctica</name>
    <dbReference type="NCBI Taxonomy" id="168275"/>
    <lineage>
        <taxon>Bacteria</taxon>
        <taxon>Pseudomonadati</taxon>
        <taxon>Pseudomonadota</taxon>
        <taxon>Gammaproteobacteria</taxon>
        <taxon>Alteromonadales</taxon>
        <taxon>Psychromonadaceae</taxon>
        <taxon>Psychromonas</taxon>
    </lineage>
</organism>
<dbReference type="InterPro" id="IPR025982">
    <property type="entry name" value="SieB"/>
</dbReference>
<proteinExistence type="predicted"/>
<keyword evidence="1" id="KW-0812">Transmembrane</keyword>
<feature type="transmembrane region" description="Helical" evidence="1">
    <location>
        <begin position="12"/>
        <end position="31"/>
    </location>
</feature>
<dbReference type="EMBL" id="JBAKBA010000001">
    <property type="protein sequence ID" value="MEL0657562.1"/>
    <property type="molecule type" value="Genomic_DNA"/>
</dbReference>
<keyword evidence="1" id="KW-0472">Membrane</keyword>